<proteinExistence type="predicted"/>
<evidence type="ECO:0000313" key="2">
    <source>
        <dbReference type="EMBL" id="QZD87358.1"/>
    </source>
</evidence>
<feature type="signal peptide" evidence="1">
    <location>
        <begin position="1"/>
        <end position="20"/>
    </location>
</feature>
<sequence length="139" mass="14591">MKQFLLAALIPLLVSCGGSADEAAQSEAFDGIAETEIVYLTGTEPFWNAEIAGGTAVYSTPENIDGSRFTVERFAGLNGVSFSGSLNSSRFDVTVTPGECSDAMSDRVYPFTATLMVGEEQRAGCAWTDAQSFTGPAAP</sequence>
<gene>
    <name evidence="2" type="ORF">K3166_01190</name>
</gene>
<dbReference type="Proteomes" id="UP000824280">
    <property type="component" value="Chromosome"/>
</dbReference>
<dbReference type="EMBL" id="CP081297">
    <property type="protein sequence ID" value="QZD87358.1"/>
    <property type="molecule type" value="Genomic_DNA"/>
</dbReference>
<evidence type="ECO:0008006" key="4">
    <source>
        <dbReference type="Google" id="ProtNLM"/>
    </source>
</evidence>
<name>A0ABX8ZI01_9SPHN</name>
<protein>
    <recommendedName>
        <fullName evidence="4">Lipoprotein</fullName>
    </recommendedName>
</protein>
<reference evidence="2 3" key="1">
    <citation type="submission" date="2021-08" db="EMBL/GenBank/DDBJ databases">
        <title>Comparative Genomics Analysis of the Genus Qipengyuania Reveals Extensive Genetic Diversity and Metabolic Versatility, Including the Description of Fifteen Novel Species.</title>
        <authorList>
            <person name="Liu Y."/>
        </authorList>
    </citation>
    <scope>NUCLEOTIDE SEQUENCE [LARGE SCALE GENOMIC DNA]</scope>
    <source>
        <strain evidence="2 3">1XM2-8</strain>
    </source>
</reference>
<evidence type="ECO:0000313" key="3">
    <source>
        <dbReference type="Proteomes" id="UP000824280"/>
    </source>
</evidence>
<evidence type="ECO:0000256" key="1">
    <source>
        <dbReference type="SAM" id="SignalP"/>
    </source>
</evidence>
<accession>A0ABX8ZI01</accession>
<feature type="chain" id="PRO_5045895235" description="Lipoprotein" evidence="1">
    <location>
        <begin position="21"/>
        <end position="139"/>
    </location>
</feature>
<dbReference type="RefSeq" id="WP_221422896.1">
    <property type="nucleotide sequence ID" value="NZ_CP081297.1"/>
</dbReference>
<keyword evidence="1" id="KW-0732">Signal</keyword>
<organism evidence="2 3">
    <name type="scientific">Qipengyuania psychrotolerans</name>
    <dbReference type="NCBI Taxonomy" id="2867238"/>
    <lineage>
        <taxon>Bacteria</taxon>
        <taxon>Pseudomonadati</taxon>
        <taxon>Pseudomonadota</taxon>
        <taxon>Alphaproteobacteria</taxon>
        <taxon>Sphingomonadales</taxon>
        <taxon>Erythrobacteraceae</taxon>
        <taxon>Qipengyuania</taxon>
    </lineage>
</organism>
<keyword evidence="3" id="KW-1185">Reference proteome</keyword>
<dbReference type="PROSITE" id="PS51257">
    <property type="entry name" value="PROKAR_LIPOPROTEIN"/>
    <property type="match status" value="1"/>
</dbReference>